<keyword evidence="1" id="KW-0732">Signal</keyword>
<evidence type="ECO:0008006" key="4">
    <source>
        <dbReference type="Google" id="ProtNLM"/>
    </source>
</evidence>
<dbReference type="EMBL" id="CP068046">
    <property type="protein sequence ID" value="QQR39947.1"/>
    <property type="molecule type" value="Genomic_DNA"/>
</dbReference>
<evidence type="ECO:0000313" key="2">
    <source>
        <dbReference type="EMBL" id="QQR39947.1"/>
    </source>
</evidence>
<dbReference type="RefSeq" id="WP_201634836.1">
    <property type="nucleotide sequence ID" value="NZ_CP068046.1"/>
</dbReference>
<keyword evidence="3" id="KW-1185">Reference proteome</keyword>
<protein>
    <recommendedName>
        <fullName evidence="4">VCBS repeat-containing protein</fullName>
    </recommendedName>
</protein>
<name>A0ABX7C877_9HYPH</name>
<evidence type="ECO:0000313" key="3">
    <source>
        <dbReference type="Proteomes" id="UP000595857"/>
    </source>
</evidence>
<accession>A0ABX7C877</accession>
<organism evidence="2 3">
    <name type="scientific">Devosia rhizoryzae</name>
    <dbReference type="NCBI Taxonomy" id="2774137"/>
    <lineage>
        <taxon>Bacteria</taxon>
        <taxon>Pseudomonadati</taxon>
        <taxon>Pseudomonadota</taxon>
        <taxon>Alphaproteobacteria</taxon>
        <taxon>Hyphomicrobiales</taxon>
        <taxon>Devosiaceae</taxon>
        <taxon>Devosia</taxon>
    </lineage>
</organism>
<feature type="signal peptide" evidence="1">
    <location>
        <begin position="1"/>
        <end position="21"/>
    </location>
</feature>
<proteinExistence type="predicted"/>
<sequence>MLKPIVAAVSLSVVLAAPALAQVVIDYRDPAALEFTEPEQWSDIAATIGDGVVILGEVSGAFSEAGVEQVAYVVSDDVPTAADPFPELNQRIVTFEDGELAESWSLQDLAFARPVTAVDVDGDGVYEVVLEGSFFNMGTLGMGLSVVKLADGVAEIIQDLPDVYIDSCGSGVGEEAITASVVSVSDGQLVAEADTTECP</sequence>
<gene>
    <name evidence="2" type="ORF">JI748_02720</name>
</gene>
<reference evidence="2 3" key="1">
    <citation type="submission" date="2021-01" db="EMBL/GenBank/DDBJ databases">
        <title>Genome seq and assembly of Devosia sp. LEGU1.</title>
        <authorList>
            <person name="Chhetri G."/>
        </authorList>
    </citation>
    <scope>NUCLEOTIDE SEQUENCE [LARGE SCALE GENOMIC DNA]</scope>
    <source>
        <strain evidence="2 3">LEGU1</strain>
    </source>
</reference>
<dbReference type="Proteomes" id="UP000595857">
    <property type="component" value="Chromosome"/>
</dbReference>
<feature type="chain" id="PRO_5046405124" description="VCBS repeat-containing protein" evidence="1">
    <location>
        <begin position="22"/>
        <end position="199"/>
    </location>
</feature>
<evidence type="ECO:0000256" key="1">
    <source>
        <dbReference type="SAM" id="SignalP"/>
    </source>
</evidence>